<organism evidence="2 3">
    <name type="scientific">Thiothrix nivea (strain ATCC 35100 / DSM 5205 / JP2)</name>
    <dbReference type="NCBI Taxonomy" id="870187"/>
    <lineage>
        <taxon>Bacteria</taxon>
        <taxon>Pseudomonadati</taxon>
        <taxon>Pseudomonadota</taxon>
        <taxon>Gammaproteobacteria</taxon>
        <taxon>Thiotrichales</taxon>
        <taxon>Thiotrichaceae</taxon>
        <taxon>Thiothrix</taxon>
    </lineage>
</organism>
<evidence type="ECO:0000313" key="2">
    <source>
        <dbReference type="EMBL" id="EIJ32821.1"/>
    </source>
</evidence>
<evidence type="ECO:0000256" key="1">
    <source>
        <dbReference type="SAM" id="Phobius"/>
    </source>
</evidence>
<evidence type="ECO:0008006" key="4">
    <source>
        <dbReference type="Google" id="ProtNLM"/>
    </source>
</evidence>
<evidence type="ECO:0000313" key="3">
    <source>
        <dbReference type="Proteomes" id="UP000005317"/>
    </source>
</evidence>
<feature type="transmembrane region" description="Helical" evidence="1">
    <location>
        <begin position="12"/>
        <end position="37"/>
    </location>
</feature>
<proteinExistence type="predicted"/>
<name>A0A656H8F8_THINJ</name>
<keyword evidence="1" id="KW-1133">Transmembrane helix</keyword>
<dbReference type="Proteomes" id="UP000005317">
    <property type="component" value="Unassembled WGS sequence"/>
</dbReference>
<reference evidence="3" key="1">
    <citation type="journal article" date="2011" name="Stand. Genomic Sci.">
        <title>Genome sequence of the filamentous, gliding Thiothrix nivea neotype strain (JP2(T)).</title>
        <authorList>
            <person name="Lapidus A."/>
            <person name="Nolan M."/>
            <person name="Lucas S."/>
            <person name="Glavina Del Rio T."/>
            <person name="Tice H."/>
            <person name="Cheng J.F."/>
            <person name="Tapia R."/>
            <person name="Han C."/>
            <person name="Goodwin L."/>
            <person name="Pitluck S."/>
            <person name="Liolios K."/>
            <person name="Pagani I."/>
            <person name="Ivanova N."/>
            <person name="Huntemann M."/>
            <person name="Mavromatis K."/>
            <person name="Mikhailova N."/>
            <person name="Pati A."/>
            <person name="Chen A."/>
            <person name="Palaniappan K."/>
            <person name="Land M."/>
            <person name="Brambilla E.M."/>
            <person name="Rohde M."/>
            <person name="Abt B."/>
            <person name="Verbarg S."/>
            <person name="Goker M."/>
            <person name="Bristow J."/>
            <person name="Eisen J.A."/>
            <person name="Markowitz V."/>
            <person name="Hugenholtz P."/>
            <person name="Kyrpides N.C."/>
            <person name="Klenk H.P."/>
            <person name="Woyke T."/>
        </authorList>
    </citation>
    <scope>NUCLEOTIDE SEQUENCE [LARGE SCALE GENOMIC DNA]</scope>
    <source>
        <strain evidence="3">ATCC 35100 / DSM 5205 / JP2</strain>
    </source>
</reference>
<keyword evidence="3" id="KW-1185">Reference proteome</keyword>
<sequence length="218" mass="24115" precursor="true">MDTNSKQKIGCLHLIGLMLLAVLLSVSVTLWVVQYFLSPKPFKPIKLDQQEETMLERKLQQIGLPDLLETSQQSAEDLTPEPYSEAGVKREVSFTEKELNALLATKTELGEKAVIDLADNLASAKILLPLDPDFPFIGGKTLKVNTGLELAYANNRPIVRLKGVSVWGLPLPNAWLGNLKNVDLVNEFGNGEGFWKSFAAGIEDIHVEEGHLLIKLKE</sequence>
<dbReference type="EMBL" id="JH651384">
    <property type="protein sequence ID" value="EIJ32821.1"/>
    <property type="molecule type" value="Genomic_DNA"/>
</dbReference>
<keyword evidence="1" id="KW-0812">Transmembrane</keyword>
<protein>
    <recommendedName>
        <fullName evidence="4">Arginine N-succinyltransferase</fullName>
    </recommendedName>
</protein>
<gene>
    <name evidence="2" type="ORF">Thini_0155</name>
</gene>
<dbReference type="AlphaFoldDB" id="A0A656H8F8"/>
<accession>A0A656H8F8</accession>
<keyword evidence="1" id="KW-0472">Membrane</keyword>
<dbReference type="OrthoDB" id="597750at2"/>